<evidence type="ECO:0000256" key="1">
    <source>
        <dbReference type="SAM" id="Phobius"/>
    </source>
</evidence>
<dbReference type="AlphaFoldDB" id="A0A816HQ34"/>
<dbReference type="Proteomes" id="UP000663828">
    <property type="component" value="Unassembled WGS sequence"/>
</dbReference>
<protein>
    <submittedName>
        <fullName evidence="2">Uncharacterized protein</fullName>
    </submittedName>
</protein>
<evidence type="ECO:0000313" key="2">
    <source>
        <dbReference type="EMBL" id="CAF1690118.1"/>
    </source>
</evidence>
<gene>
    <name evidence="2" type="ORF">XAT740_LOCUS63605</name>
</gene>
<dbReference type="EMBL" id="CAJNOR010019974">
    <property type="protein sequence ID" value="CAF1690118.1"/>
    <property type="molecule type" value="Genomic_DNA"/>
</dbReference>
<feature type="non-terminal residue" evidence="2">
    <location>
        <position position="150"/>
    </location>
</feature>
<comment type="caution">
    <text evidence="2">The sequence shown here is derived from an EMBL/GenBank/DDBJ whole genome shotgun (WGS) entry which is preliminary data.</text>
</comment>
<keyword evidence="1" id="KW-0472">Membrane</keyword>
<name>A0A816HQ34_ADIRI</name>
<reference evidence="2" key="1">
    <citation type="submission" date="2021-02" db="EMBL/GenBank/DDBJ databases">
        <authorList>
            <person name="Nowell W R."/>
        </authorList>
    </citation>
    <scope>NUCLEOTIDE SEQUENCE</scope>
</reference>
<keyword evidence="3" id="KW-1185">Reference proteome</keyword>
<keyword evidence="1" id="KW-1133">Transmembrane helix</keyword>
<keyword evidence="1" id="KW-0812">Transmembrane</keyword>
<organism evidence="2 3">
    <name type="scientific">Adineta ricciae</name>
    <name type="common">Rotifer</name>
    <dbReference type="NCBI Taxonomy" id="249248"/>
    <lineage>
        <taxon>Eukaryota</taxon>
        <taxon>Metazoa</taxon>
        <taxon>Spiralia</taxon>
        <taxon>Gnathifera</taxon>
        <taxon>Rotifera</taxon>
        <taxon>Eurotatoria</taxon>
        <taxon>Bdelloidea</taxon>
        <taxon>Adinetida</taxon>
        <taxon>Adinetidae</taxon>
        <taxon>Adineta</taxon>
    </lineage>
</organism>
<accession>A0A816HQ34</accession>
<sequence length="150" mass="16428">MIYLDDNSVGCNVGGPCETRRKPIGINLDDILRSQVKQSMPINDQPSVIKIGGALSIVMFVAALANSICSILTFQNANLRKNGCGLYLLASSITSLLTITMFTVKFCFVVVTNMTRSIRHSIPEGGCKSIETLLKLFFYWDAWLNACVAT</sequence>
<proteinExistence type="predicted"/>
<feature type="transmembrane region" description="Helical" evidence="1">
    <location>
        <begin position="48"/>
        <end position="74"/>
    </location>
</feature>
<evidence type="ECO:0000313" key="3">
    <source>
        <dbReference type="Proteomes" id="UP000663828"/>
    </source>
</evidence>
<feature type="transmembrane region" description="Helical" evidence="1">
    <location>
        <begin position="86"/>
        <end position="111"/>
    </location>
</feature>